<dbReference type="EMBL" id="SLXH01000015">
    <property type="protein sequence ID" value="TCP16921.1"/>
    <property type="molecule type" value="Genomic_DNA"/>
</dbReference>
<keyword evidence="2" id="KW-1185">Reference proteome</keyword>
<protein>
    <submittedName>
        <fullName evidence="1">Uncharacterized protein</fullName>
    </submittedName>
</protein>
<accession>A0A4R2N7M9</accession>
<dbReference type="Proteomes" id="UP000295182">
    <property type="component" value="Unassembled WGS sequence"/>
</dbReference>
<dbReference type="RefSeq" id="WP_119014513.1">
    <property type="nucleotide sequence ID" value="NZ_QXNC01000039.1"/>
</dbReference>
<dbReference type="AlphaFoldDB" id="A0A4R2N7M9"/>
<evidence type="ECO:0000313" key="2">
    <source>
        <dbReference type="Proteomes" id="UP000295182"/>
    </source>
</evidence>
<reference evidence="1 2" key="1">
    <citation type="submission" date="2019-03" db="EMBL/GenBank/DDBJ databases">
        <title>Genomic Encyclopedia of Type Strains, Phase IV (KMG-IV): sequencing the most valuable type-strain genomes for metagenomic binning, comparative biology and taxonomic classification.</title>
        <authorList>
            <person name="Goeker M."/>
        </authorList>
    </citation>
    <scope>NUCLEOTIDE SEQUENCE [LARGE SCALE GENOMIC DNA]</scope>
    <source>
        <strain evidence="1 2">DSM 1837</strain>
    </source>
</reference>
<comment type="caution">
    <text evidence="1">The sequence shown here is derived from an EMBL/GenBank/DDBJ whole genome shotgun (WGS) entry which is preliminary data.</text>
</comment>
<name>A0A4R2N7M9_9BURK</name>
<proteinExistence type="predicted"/>
<sequence length="290" mass="28516">MAYPLINGATINGSESGPLRIRPGHVALPVVGVAEAFISMDAVGADAVEVGPARTALGVSPSGVEAVQSGTHAGLYNALIPLYTATEVAAGTALSAIETFSSGAYPTMIGDPSPRVGSDVQVSPSGLGAATSGLHSATAAQPPSTISIQAAGAYPTHIGDVSISLRPIEVTSAGAAPTLLGDLSVGMWFGAAGGDVALIGTIRTSTVVAAASSSPTNVGDVRTVMASAIEGMLIATAGVPTVSVGWRFCDAAGAAPLVVGGFGVPYAPVRARQSFPMRLGPIAINRGAAC</sequence>
<gene>
    <name evidence="1" type="ORF">EV674_11560</name>
</gene>
<evidence type="ECO:0000313" key="1">
    <source>
        <dbReference type="EMBL" id="TCP16921.1"/>
    </source>
</evidence>
<organism evidence="1 2">
    <name type="scientific">Simplicispira metamorpha</name>
    <dbReference type="NCBI Taxonomy" id="80881"/>
    <lineage>
        <taxon>Bacteria</taxon>
        <taxon>Pseudomonadati</taxon>
        <taxon>Pseudomonadota</taxon>
        <taxon>Betaproteobacteria</taxon>
        <taxon>Burkholderiales</taxon>
        <taxon>Comamonadaceae</taxon>
        <taxon>Simplicispira</taxon>
    </lineage>
</organism>